<feature type="domain" description="HTH lysR-type" evidence="5">
    <location>
        <begin position="1"/>
        <end position="59"/>
    </location>
</feature>
<dbReference type="PANTHER" id="PTHR30537:SF5">
    <property type="entry name" value="HTH-TYPE TRANSCRIPTIONAL ACTIVATOR TTDR-RELATED"/>
    <property type="match status" value="1"/>
</dbReference>
<evidence type="ECO:0000313" key="6">
    <source>
        <dbReference type="EMBL" id="ONH56815.1"/>
    </source>
</evidence>
<dbReference type="InterPro" id="IPR036390">
    <property type="entry name" value="WH_DNA-bd_sf"/>
</dbReference>
<dbReference type="Proteomes" id="UP000189295">
    <property type="component" value="Unassembled WGS sequence"/>
</dbReference>
<evidence type="ECO:0000256" key="1">
    <source>
        <dbReference type="ARBA" id="ARBA00009437"/>
    </source>
</evidence>
<dbReference type="SUPFAM" id="SSF53850">
    <property type="entry name" value="Periplasmic binding protein-like II"/>
    <property type="match status" value="1"/>
</dbReference>
<dbReference type="FunFam" id="1.10.10.10:FF:000001">
    <property type="entry name" value="LysR family transcriptional regulator"/>
    <property type="match status" value="1"/>
</dbReference>
<dbReference type="SUPFAM" id="SSF46785">
    <property type="entry name" value="Winged helix' DNA-binding domain"/>
    <property type="match status" value="1"/>
</dbReference>
<evidence type="ECO:0000256" key="4">
    <source>
        <dbReference type="ARBA" id="ARBA00023163"/>
    </source>
</evidence>
<keyword evidence="4" id="KW-0804">Transcription</keyword>
<proteinExistence type="inferred from homology"/>
<dbReference type="EMBL" id="MNPW01000002">
    <property type="protein sequence ID" value="ONH56815.1"/>
    <property type="molecule type" value="Genomic_DNA"/>
</dbReference>
<dbReference type="InterPro" id="IPR005119">
    <property type="entry name" value="LysR_subst-bd"/>
</dbReference>
<evidence type="ECO:0000256" key="3">
    <source>
        <dbReference type="ARBA" id="ARBA00023125"/>
    </source>
</evidence>
<dbReference type="RefSeq" id="WP_076950457.1">
    <property type="nucleotide sequence ID" value="NZ_MNPW01000002.1"/>
</dbReference>
<dbReference type="CDD" id="cd08422">
    <property type="entry name" value="PBP2_CrgA_like"/>
    <property type="match status" value="1"/>
</dbReference>
<name>A0A1V2KHE5_PSECE</name>
<keyword evidence="3" id="KW-0238">DNA-binding</keyword>
<dbReference type="InterPro" id="IPR058163">
    <property type="entry name" value="LysR-type_TF_proteobact-type"/>
</dbReference>
<dbReference type="OrthoDB" id="9786526at2"/>
<evidence type="ECO:0000313" key="7">
    <source>
        <dbReference type="Proteomes" id="UP000189295"/>
    </source>
</evidence>
<dbReference type="GO" id="GO:0003700">
    <property type="term" value="F:DNA-binding transcription factor activity"/>
    <property type="evidence" value="ECO:0007669"/>
    <property type="project" value="InterPro"/>
</dbReference>
<sequence length="298" mass="32082">MDRLTAMETFVHVVETGSFSAAAKRLGVGQPAVSKSIAQLETRLAVRLVLRSTRGLTPTEAGLAFFEKAKRAIDETNAADDAARGAGAGLSGNLRISAPVTFARMHIVPHLGPFLAQFPELNVDVVLDDRSLNLVEEGIDVALRMGNLVDSSLTARKIGESPCVILGTPAYFERFGEPATPADLLQHEAVIYTRGEGAHWNFTQGDTQYPLLAHGRVRVTAAEGVRAAVLSHLGLTLSSTWMFAPELASGEVKSVLTDWTLPARDLWAVFPTGRMASAKARAFVEYVERLLAGTLYPD</sequence>
<dbReference type="Gene3D" id="3.40.190.290">
    <property type="match status" value="1"/>
</dbReference>
<dbReference type="AlphaFoldDB" id="A0A1V2KHE5"/>
<accession>A0A1V2KHE5</accession>
<comment type="caution">
    <text evidence="6">The sequence shown here is derived from an EMBL/GenBank/DDBJ whole genome shotgun (WGS) entry which is preliminary data.</text>
</comment>
<dbReference type="Gene3D" id="1.10.10.10">
    <property type="entry name" value="Winged helix-like DNA-binding domain superfamily/Winged helix DNA-binding domain"/>
    <property type="match status" value="1"/>
</dbReference>
<dbReference type="PROSITE" id="PS50931">
    <property type="entry name" value="HTH_LYSR"/>
    <property type="match status" value="1"/>
</dbReference>
<organism evidence="6 7">
    <name type="scientific">Pseudomonas cedrina subsp. cedrina</name>
    <dbReference type="NCBI Taxonomy" id="76762"/>
    <lineage>
        <taxon>Bacteria</taxon>
        <taxon>Pseudomonadati</taxon>
        <taxon>Pseudomonadota</taxon>
        <taxon>Gammaproteobacteria</taxon>
        <taxon>Pseudomonadales</taxon>
        <taxon>Pseudomonadaceae</taxon>
        <taxon>Pseudomonas</taxon>
    </lineage>
</organism>
<reference evidence="6 7" key="1">
    <citation type="submission" date="2016-10" db="EMBL/GenBank/DDBJ databases">
        <title>Pseudomonas lactis sp. nov. and Pseudomonas paralactis sp. nov., isolated from bovine raw milk.</title>
        <authorList>
            <person name="Von Neubeck M."/>
            <person name="Huptas C."/>
            <person name="Glueck C."/>
            <person name="Krewinkel M."/>
            <person name="Stoeckel M."/>
            <person name="Stressler T."/>
            <person name="Fischer L."/>
            <person name="Hinrichs J."/>
            <person name="Scherer S."/>
            <person name="Wenning M."/>
        </authorList>
    </citation>
    <scope>NUCLEOTIDE SEQUENCE [LARGE SCALE GENOMIC DNA]</scope>
    <source>
        <strain evidence="6 7">DSM 17516</strain>
    </source>
</reference>
<dbReference type="GO" id="GO:0003677">
    <property type="term" value="F:DNA binding"/>
    <property type="evidence" value="ECO:0007669"/>
    <property type="project" value="UniProtKB-KW"/>
</dbReference>
<dbReference type="InterPro" id="IPR036388">
    <property type="entry name" value="WH-like_DNA-bd_sf"/>
</dbReference>
<comment type="similarity">
    <text evidence="1">Belongs to the LysR transcriptional regulatory family.</text>
</comment>
<evidence type="ECO:0000259" key="5">
    <source>
        <dbReference type="PROSITE" id="PS50931"/>
    </source>
</evidence>
<dbReference type="PRINTS" id="PR00039">
    <property type="entry name" value="HTHLYSR"/>
</dbReference>
<dbReference type="Pfam" id="PF03466">
    <property type="entry name" value="LysR_substrate"/>
    <property type="match status" value="1"/>
</dbReference>
<dbReference type="InterPro" id="IPR000847">
    <property type="entry name" value="LysR_HTH_N"/>
</dbReference>
<dbReference type="PANTHER" id="PTHR30537">
    <property type="entry name" value="HTH-TYPE TRANSCRIPTIONAL REGULATOR"/>
    <property type="match status" value="1"/>
</dbReference>
<dbReference type="Pfam" id="PF00126">
    <property type="entry name" value="HTH_1"/>
    <property type="match status" value="1"/>
</dbReference>
<gene>
    <name evidence="6" type="ORF">BLL36_05435</name>
</gene>
<protein>
    <submittedName>
        <fullName evidence="6">Transcriptional regulator</fullName>
    </submittedName>
</protein>
<evidence type="ECO:0000256" key="2">
    <source>
        <dbReference type="ARBA" id="ARBA00023015"/>
    </source>
</evidence>
<keyword evidence="2" id="KW-0805">Transcription regulation</keyword>